<dbReference type="Proteomes" id="UP000068164">
    <property type="component" value="Unassembled WGS sequence"/>
</dbReference>
<reference evidence="1 2" key="1">
    <citation type="submission" date="2015-11" db="EMBL/GenBank/DDBJ databases">
        <title>Draft Genome Sequence of the Strain BR 10423 (Rhizobium sp.) isolated from nodules of Mimosa pudica.</title>
        <authorList>
            <person name="Barauna A.C."/>
            <person name="Zilli J.E."/>
            <person name="Simoes-Araujo J.L."/>
            <person name="Reis V.M."/>
            <person name="James E.K."/>
            <person name="Reis F.B.Jr."/>
            <person name="Rouws L.F."/>
            <person name="Passos S.R."/>
            <person name="Gois S.R."/>
        </authorList>
    </citation>
    <scope>NUCLEOTIDE SEQUENCE [LARGE SCALE GENOMIC DNA]</scope>
    <source>
        <strain evidence="1 2">BR10423</strain>
    </source>
</reference>
<sequence>MSGQMTFIGEGSSLLYRPPSLESVQRIRPGFAGNERCSNLRKADRLWRPRKEKTSSLAAPARQETATNQKVRCLRKVWV</sequence>
<protein>
    <submittedName>
        <fullName evidence="1">Uncharacterized protein</fullName>
    </submittedName>
</protein>
<gene>
    <name evidence="1" type="ORF">AS026_00195</name>
</gene>
<name>A0A125QAE4_9HYPH</name>
<dbReference type="EMBL" id="LNCD01000001">
    <property type="protein sequence ID" value="KWV60262.1"/>
    <property type="molecule type" value="Genomic_DNA"/>
</dbReference>
<comment type="caution">
    <text evidence="1">The sequence shown here is derived from an EMBL/GenBank/DDBJ whole genome shotgun (WGS) entry which is preliminary data.</text>
</comment>
<evidence type="ECO:0000313" key="1">
    <source>
        <dbReference type="EMBL" id="KWV60262.1"/>
    </source>
</evidence>
<organism evidence="1 2">
    <name type="scientific">Rhizobium altiplani</name>
    <dbReference type="NCBI Taxonomy" id="1864509"/>
    <lineage>
        <taxon>Bacteria</taxon>
        <taxon>Pseudomonadati</taxon>
        <taxon>Pseudomonadota</taxon>
        <taxon>Alphaproteobacteria</taxon>
        <taxon>Hyphomicrobiales</taxon>
        <taxon>Rhizobiaceae</taxon>
        <taxon>Rhizobium/Agrobacterium group</taxon>
        <taxon>Rhizobium</taxon>
    </lineage>
</organism>
<accession>A0A125QAE4</accession>
<proteinExistence type="predicted"/>
<evidence type="ECO:0000313" key="2">
    <source>
        <dbReference type="Proteomes" id="UP000068164"/>
    </source>
</evidence>
<keyword evidence="2" id="KW-1185">Reference proteome</keyword>
<dbReference type="AlphaFoldDB" id="A0A125QAE4"/>